<dbReference type="Pfam" id="PF00856">
    <property type="entry name" value="SET"/>
    <property type="match status" value="1"/>
</dbReference>
<dbReference type="EMBL" id="SDIL01000055">
    <property type="protein sequence ID" value="RXK38048.1"/>
    <property type="molecule type" value="Genomic_DNA"/>
</dbReference>
<comment type="caution">
    <text evidence="3">The sequence shown here is derived from an EMBL/GenBank/DDBJ whole genome shotgun (WGS) entry which is preliminary data.</text>
</comment>
<evidence type="ECO:0000313" key="4">
    <source>
        <dbReference type="Proteomes" id="UP000289152"/>
    </source>
</evidence>
<dbReference type="SUPFAM" id="SSF82199">
    <property type="entry name" value="SET domain"/>
    <property type="match status" value="1"/>
</dbReference>
<dbReference type="Gene3D" id="2.170.270.10">
    <property type="entry name" value="SET domain"/>
    <property type="match status" value="1"/>
</dbReference>
<dbReference type="PROSITE" id="PS50280">
    <property type="entry name" value="SET"/>
    <property type="match status" value="1"/>
</dbReference>
<evidence type="ECO:0000259" key="2">
    <source>
        <dbReference type="PROSITE" id="PS50280"/>
    </source>
</evidence>
<dbReference type="VEuPathDB" id="FungiDB:TREMEDRAFT_60660"/>
<protein>
    <recommendedName>
        <fullName evidence="2">SET domain-containing protein</fullName>
    </recommendedName>
</protein>
<dbReference type="PANTHER" id="PTHR47332">
    <property type="entry name" value="SET DOMAIN-CONTAINING PROTEIN 5"/>
    <property type="match status" value="1"/>
</dbReference>
<gene>
    <name evidence="3" type="ORF">M231_04717</name>
</gene>
<dbReference type="PANTHER" id="PTHR47332:SF4">
    <property type="entry name" value="SET DOMAIN-CONTAINING PROTEIN 5"/>
    <property type="match status" value="1"/>
</dbReference>
<evidence type="ECO:0000313" key="3">
    <source>
        <dbReference type="EMBL" id="RXK38048.1"/>
    </source>
</evidence>
<feature type="compositionally biased region" description="Polar residues" evidence="1">
    <location>
        <begin position="1"/>
        <end position="13"/>
    </location>
</feature>
<keyword evidence="4" id="KW-1185">Reference proteome</keyword>
<dbReference type="InterPro" id="IPR053185">
    <property type="entry name" value="SET_domain_protein"/>
</dbReference>
<dbReference type="OrthoDB" id="2565108at2759"/>
<dbReference type="STRING" id="5217.A0A4Q1BJX1"/>
<dbReference type="InterPro" id="IPR001214">
    <property type="entry name" value="SET_dom"/>
</dbReference>
<proteinExistence type="predicted"/>
<feature type="region of interest" description="Disordered" evidence="1">
    <location>
        <begin position="1"/>
        <end position="81"/>
    </location>
</feature>
<dbReference type="Proteomes" id="UP000289152">
    <property type="component" value="Unassembled WGS sequence"/>
</dbReference>
<feature type="domain" description="SET" evidence="2">
    <location>
        <begin position="176"/>
        <end position="335"/>
    </location>
</feature>
<organism evidence="3 4">
    <name type="scientific">Tremella mesenterica</name>
    <name type="common">Jelly fungus</name>
    <dbReference type="NCBI Taxonomy" id="5217"/>
    <lineage>
        <taxon>Eukaryota</taxon>
        <taxon>Fungi</taxon>
        <taxon>Dikarya</taxon>
        <taxon>Basidiomycota</taxon>
        <taxon>Agaricomycotina</taxon>
        <taxon>Tremellomycetes</taxon>
        <taxon>Tremellales</taxon>
        <taxon>Tremellaceae</taxon>
        <taxon>Tremella</taxon>
    </lineage>
</organism>
<evidence type="ECO:0000256" key="1">
    <source>
        <dbReference type="SAM" id="MobiDB-lite"/>
    </source>
</evidence>
<reference evidence="3 4" key="1">
    <citation type="submission" date="2016-06" db="EMBL/GenBank/DDBJ databases">
        <title>Evolution of pathogenesis and genome organization in the Tremellales.</title>
        <authorList>
            <person name="Cuomo C."/>
            <person name="Litvintseva A."/>
            <person name="Heitman J."/>
            <person name="Chen Y."/>
            <person name="Sun S."/>
            <person name="Springer D."/>
            <person name="Dromer F."/>
            <person name="Young S."/>
            <person name="Zeng Q."/>
            <person name="Chapman S."/>
            <person name="Gujja S."/>
            <person name="Saif S."/>
            <person name="Birren B."/>
        </authorList>
    </citation>
    <scope>NUCLEOTIDE SEQUENCE [LARGE SCALE GENOMIC DNA]</scope>
    <source>
        <strain evidence="3 4">ATCC 28783</strain>
    </source>
</reference>
<dbReference type="InParanoid" id="A0A4Q1BJX1"/>
<feature type="compositionally biased region" description="Acidic residues" evidence="1">
    <location>
        <begin position="33"/>
        <end position="42"/>
    </location>
</feature>
<sequence>MRPPQSLTSSSRQNPPPALVPIRPQSEVIVIDSSDDDDDDEIQLLPVPPSGTLFKSGTKRPRPGKKLSFPTTARLFGTLPPPPPLPIFRTFNPYSPNVRSNSEKSDDPILLTESYLPTPPSSATPPAITSVLDTNTTPSELASLSVHTPSPVFPCSFPLPPVPTLSIASTSSSSVSSVSSRSSTSGPRKCAVVDVNGRGKGLVLTCSVSRGDIIIAEAPFFQLSFPLEMDNVYPAYFKLDHEKRKLFRSFPIGAHEDHIVSRARTSVIPLEDHREDYETSSDADTDPCGLFEHISRVNHSCAPNAVWTWNADEGLLYLRAWKDLKNGTEITCAYNDQICIESSSLRRAYFEENFQFTCSCTACSRPTHHLKKSDTRLARLRQIFSRWDQWIGDLGRTSFFHRSRKSAIEIQEEAIDILSKEGLYHSLGDAYKDLLEIHTLWGDVEGCQKAAEGYRKCLHGVLGKEGAEQTVEVIFRNPEKMENWGSFCKTVSIDSRCQN</sequence>
<dbReference type="InterPro" id="IPR046341">
    <property type="entry name" value="SET_dom_sf"/>
</dbReference>
<dbReference type="AlphaFoldDB" id="A0A4Q1BJX1"/>
<accession>A0A4Q1BJX1</accession>
<dbReference type="CDD" id="cd20071">
    <property type="entry name" value="SET_SMYD"/>
    <property type="match status" value="1"/>
</dbReference>
<name>A0A4Q1BJX1_TREME</name>